<evidence type="ECO:0000313" key="5">
    <source>
        <dbReference type="EMBL" id="MDP4528217.1"/>
    </source>
</evidence>
<accession>A0ABT9GML3</accession>
<keyword evidence="6" id="KW-1185">Reference proteome</keyword>
<protein>
    <submittedName>
        <fullName evidence="5">Transporter substrate-binding domain-containing protein</fullName>
    </submittedName>
</protein>
<dbReference type="PANTHER" id="PTHR35936:SF38">
    <property type="entry name" value="GLUTAMINE-BINDING PERIPLASMIC PROTEIN"/>
    <property type="match status" value="1"/>
</dbReference>
<dbReference type="RefSeq" id="WP_305944362.1">
    <property type="nucleotide sequence ID" value="NZ_JAUZVY010000001.1"/>
</dbReference>
<name>A0ABT9GML3_9GAMM</name>
<evidence type="ECO:0000256" key="2">
    <source>
        <dbReference type="ARBA" id="ARBA00022729"/>
    </source>
</evidence>
<dbReference type="Proteomes" id="UP001236258">
    <property type="component" value="Unassembled WGS sequence"/>
</dbReference>
<evidence type="ECO:0000313" key="6">
    <source>
        <dbReference type="Proteomes" id="UP001236258"/>
    </source>
</evidence>
<feature type="domain" description="Solute-binding protein family 3/N-terminal" evidence="4">
    <location>
        <begin position="32"/>
        <end position="244"/>
    </location>
</feature>
<dbReference type="SUPFAM" id="SSF53850">
    <property type="entry name" value="Periplasmic binding protein-like II"/>
    <property type="match status" value="1"/>
</dbReference>
<dbReference type="Gene3D" id="3.40.190.10">
    <property type="entry name" value="Periplasmic binding protein-like II"/>
    <property type="match status" value="2"/>
</dbReference>
<dbReference type="InterPro" id="IPR001638">
    <property type="entry name" value="Solute-binding_3/MltF_N"/>
</dbReference>
<comment type="similarity">
    <text evidence="1">Belongs to the bacterial solute-binding protein 3 family.</text>
</comment>
<sequence>MQRVGWLLFILSMVPWVNASEPPELEWCLDDHPYWHFYPDDGEPFGPTVDLMHTIAERAGIRLRFSANTPFSRCLRQMELGQTDLMTSLNFSDERARYMHFIPYDEAKPEVVYLLVETRDITSWQQLSEKRIAVVRDYVYTQELLRRLDKHPLQLVHAETLDDAFALLLLGEADAMIGPAQSSINVIQHNPRFHQRFKRASYEFDFRENRTVNLTLSKRSPHQKLLPKLQQVIADMVESGEVEQFRVDLTALDD</sequence>
<evidence type="ECO:0000259" key="4">
    <source>
        <dbReference type="Pfam" id="PF00497"/>
    </source>
</evidence>
<comment type="caution">
    <text evidence="5">The sequence shown here is derived from an EMBL/GenBank/DDBJ whole genome shotgun (WGS) entry which is preliminary data.</text>
</comment>
<feature type="chain" id="PRO_5045726336" evidence="3">
    <location>
        <begin position="20"/>
        <end position="254"/>
    </location>
</feature>
<evidence type="ECO:0000256" key="3">
    <source>
        <dbReference type="SAM" id="SignalP"/>
    </source>
</evidence>
<dbReference type="PANTHER" id="PTHR35936">
    <property type="entry name" value="MEMBRANE-BOUND LYTIC MUREIN TRANSGLYCOSYLASE F"/>
    <property type="match status" value="1"/>
</dbReference>
<proteinExistence type="inferred from homology"/>
<reference evidence="5 6" key="1">
    <citation type="submission" date="2023-08" db="EMBL/GenBank/DDBJ databases">
        <authorList>
            <person name="Joshi A."/>
            <person name="Thite S."/>
        </authorList>
    </citation>
    <scope>NUCLEOTIDE SEQUENCE [LARGE SCALE GENOMIC DNA]</scope>
    <source>
        <strain evidence="5 6">1E1</strain>
    </source>
</reference>
<feature type="signal peptide" evidence="3">
    <location>
        <begin position="1"/>
        <end position="19"/>
    </location>
</feature>
<dbReference type="Pfam" id="PF00497">
    <property type="entry name" value="SBP_bac_3"/>
    <property type="match status" value="1"/>
</dbReference>
<keyword evidence="2 3" id="KW-0732">Signal</keyword>
<organism evidence="5 6">
    <name type="scientific">Alkalimonas delamerensis</name>
    <dbReference type="NCBI Taxonomy" id="265981"/>
    <lineage>
        <taxon>Bacteria</taxon>
        <taxon>Pseudomonadati</taxon>
        <taxon>Pseudomonadota</taxon>
        <taxon>Gammaproteobacteria</taxon>
        <taxon>Alkalimonas</taxon>
    </lineage>
</organism>
<dbReference type="EMBL" id="JAUZVY010000001">
    <property type="protein sequence ID" value="MDP4528217.1"/>
    <property type="molecule type" value="Genomic_DNA"/>
</dbReference>
<gene>
    <name evidence="5" type="ORF">Q3O59_04135</name>
</gene>
<evidence type="ECO:0000256" key="1">
    <source>
        <dbReference type="ARBA" id="ARBA00010333"/>
    </source>
</evidence>